<feature type="compositionally biased region" description="Basic and acidic residues" evidence="7">
    <location>
        <begin position="296"/>
        <end position="317"/>
    </location>
</feature>
<keyword evidence="3 6" id="KW-0812">Transmembrane</keyword>
<evidence type="ECO:0000256" key="3">
    <source>
        <dbReference type="ARBA" id="ARBA00022692"/>
    </source>
</evidence>
<dbReference type="GO" id="GO:0005886">
    <property type="term" value="C:plasma membrane"/>
    <property type="evidence" value="ECO:0007669"/>
    <property type="project" value="TreeGrafter"/>
</dbReference>
<evidence type="ECO:0000313" key="9">
    <source>
        <dbReference type="EMBL" id="KAJ8781695.1"/>
    </source>
</evidence>
<comment type="subcellular location">
    <subcellularLocation>
        <location evidence="1 6">Membrane</location>
        <topology evidence="1 6">Multi-pass membrane protein</topology>
    </subcellularLocation>
</comment>
<dbReference type="GO" id="GO:0005254">
    <property type="term" value="F:chloride channel activity"/>
    <property type="evidence" value="ECO:0007669"/>
    <property type="project" value="TreeGrafter"/>
</dbReference>
<evidence type="ECO:0000256" key="7">
    <source>
        <dbReference type="SAM" id="MobiDB-lite"/>
    </source>
</evidence>
<comment type="caution">
    <text evidence="6">Lacks conserved residue(s) required for the propagation of feature annotation.</text>
</comment>
<sequence length="469" mass="50438">MPEPLQWPVQAWPLIQPEAGPNLDALQHPHTPDLPVMAAPWQHSRAPETVAVRPWPSHVPSVGMALTLRAGGATKLNSRLQQAGVAGLSDQDPAWEDRAIVLGVSVSRELGGWWQRSRLCSKERKAGLARCPGRQADFELLPFQGLFDGHLEMGARGPSHQLQPGGQGSGLAGRGYRRAWRRPPTPAVLHSGFITVFVAACLLAPLFTLLNDRVEIRLDARKFGRERRRPVAERAQDIGIWFHILAAITRLAVIGNVSARGRPGVGECPRGRAVPGGAGRAGPGGAGRAGRGGAGRGERGRAGRGERGGAGRAERGGAGRAASPAAQAFLLAFSSDLPPRAYHQWSRARNLRGSVNFTLARAPPAFAAPPHRTCRYRAFRGDDGRHARTHWNLLAIRLAFIIVCEHMAFSVGRVLDLLVPDIPGSVEIKVKQECYLAKQALAENEVLFGTNGAEEDQPLGSEMNLGPQA</sequence>
<comment type="similarity">
    <text evidence="2 6">Belongs to the anoctamin family.</text>
</comment>
<reference evidence="9 10" key="1">
    <citation type="submission" date="2022-11" db="EMBL/GenBank/DDBJ databases">
        <title>Whole genome sequence of Eschrichtius robustus ER-17-0199.</title>
        <authorList>
            <person name="Bruniche-Olsen A."/>
            <person name="Black A.N."/>
            <person name="Fields C.J."/>
            <person name="Walden K."/>
            <person name="Dewoody J.A."/>
        </authorList>
    </citation>
    <scope>NUCLEOTIDE SEQUENCE [LARGE SCALE GENOMIC DNA]</scope>
    <source>
        <strain evidence="9">ER-17-0199</strain>
        <tissue evidence="9">Blubber</tissue>
    </source>
</reference>
<name>A0AB34GTA3_ESCRO</name>
<accession>A0AB34GTA3</accession>
<dbReference type="PANTHER" id="PTHR12308:SF22">
    <property type="entry name" value="ANOCTAMIN-7"/>
    <property type="match status" value="1"/>
</dbReference>
<dbReference type="Pfam" id="PF04547">
    <property type="entry name" value="Anoctamin"/>
    <property type="match status" value="1"/>
</dbReference>
<keyword evidence="10" id="KW-1185">Reference proteome</keyword>
<dbReference type="Proteomes" id="UP001159641">
    <property type="component" value="Unassembled WGS sequence"/>
</dbReference>
<comment type="caution">
    <text evidence="9">The sequence shown here is derived from an EMBL/GenBank/DDBJ whole genome shotgun (WGS) entry which is preliminary data.</text>
</comment>
<keyword evidence="5 6" id="KW-0472">Membrane</keyword>
<dbReference type="AlphaFoldDB" id="A0AB34GTA3"/>
<organism evidence="9 10">
    <name type="scientific">Eschrichtius robustus</name>
    <name type="common">California gray whale</name>
    <name type="synonym">Eschrichtius gibbosus</name>
    <dbReference type="NCBI Taxonomy" id="9764"/>
    <lineage>
        <taxon>Eukaryota</taxon>
        <taxon>Metazoa</taxon>
        <taxon>Chordata</taxon>
        <taxon>Craniata</taxon>
        <taxon>Vertebrata</taxon>
        <taxon>Euteleostomi</taxon>
        <taxon>Mammalia</taxon>
        <taxon>Eutheria</taxon>
        <taxon>Laurasiatheria</taxon>
        <taxon>Artiodactyla</taxon>
        <taxon>Whippomorpha</taxon>
        <taxon>Cetacea</taxon>
        <taxon>Mysticeti</taxon>
        <taxon>Eschrichtiidae</taxon>
        <taxon>Eschrichtius</taxon>
    </lineage>
</organism>
<feature type="compositionally biased region" description="Gly residues" evidence="7">
    <location>
        <begin position="274"/>
        <end position="295"/>
    </location>
</feature>
<keyword evidence="4 6" id="KW-1133">Transmembrane helix</keyword>
<evidence type="ECO:0000256" key="4">
    <source>
        <dbReference type="ARBA" id="ARBA00022989"/>
    </source>
</evidence>
<evidence type="ECO:0000259" key="8">
    <source>
        <dbReference type="Pfam" id="PF04547"/>
    </source>
</evidence>
<evidence type="ECO:0000256" key="2">
    <source>
        <dbReference type="ARBA" id="ARBA00009671"/>
    </source>
</evidence>
<feature type="region of interest" description="Disordered" evidence="7">
    <location>
        <begin position="263"/>
        <end position="319"/>
    </location>
</feature>
<dbReference type="GO" id="GO:0061588">
    <property type="term" value="P:calcium activated phospholipid scrambling"/>
    <property type="evidence" value="ECO:0007669"/>
    <property type="project" value="TreeGrafter"/>
</dbReference>
<proteinExistence type="inferred from homology"/>
<evidence type="ECO:0000256" key="6">
    <source>
        <dbReference type="RuleBase" id="RU280814"/>
    </source>
</evidence>
<gene>
    <name evidence="9" type="ORF">J1605_010953</name>
</gene>
<dbReference type="InterPro" id="IPR007632">
    <property type="entry name" value="Anoctamin"/>
</dbReference>
<evidence type="ECO:0000256" key="5">
    <source>
        <dbReference type="ARBA" id="ARBA00023136"/>
    </source>
</evidence>
<evidence type="ECO:0000313" key="10">
    <source>
        <dbReference type="Proteomes" id="UP001159641"/>
    </source>
</evidence>
<dbReference type="InterPro" id="IPR049452">
    <property type="entry name" value="Anoctamin_TM"/>
</dbReference>
<evidence type="ECO:0000256" key="1">
    <source>
        <dbReference type="ARBA" id="ARBA00004141"/>
    </source>
</evidence>
<dbReference type="EMBL" id="JAIQCJ010002141">
    <property type="protein sequence ID" value="KAJ8781695.1"/>
    <property type="molecule type" value="Genomic_DNA"/>
</dbReference>
<feature type="transmembrane region" description="Helical" evidence="6">
    <location>
        <begin position="187"/>
        <end position="210"/>
    </location>
</feature>
<feature type="domain" description="Anoctamin transmembrane" evidence="8">
    <location>
        <begin position="188"/>
        <end position="433"/>
    </location>
</feature>
<dbReference type="PANTHER" id="PTHR12308">
    <property type="entry name" value="ANOCTAMIN"/>
    <property type="match status" value="1"/>
</dbReference>
<protein>
    <recommendedName>
        <fullName evidence="6">Anoctamin</fullName>
    </recommendedName>
</protein>